<name>A0ACB9JPH5_9ASTR</name>
<comment type="caution">
    <text evidence="1">The sequence shown here is derived from an EMBL/GenBank/DDBJ whole genome shotgun (WGS) entry which is preliminary data.</text>
</comment>
<evidence type="ECO:0000313" key="1">
    <source>
        <dbReference type="EMBL" id="KAI3821806.1"/>
    </source>
</evidence>
<evidence type="ECO:0000313" key="2">
    <source>
        <dbReference type="Proteomes" id="UP001056120"/>
    </source>
</evidence>
<proteinExistence type="predicted"/>
<organism evidence="1 2">
    <name type="scientific">Smallanthus sonchifolius</name>
    <dbReference type="NCBI Taxonomy" id="185202"/>
    <lineage>
        <taxon>Eukaryota</taxon>
        <taxon>Viridiplantae</taxon>
        <taxon>Streptophyta</taxon>
        <taxon>Embryophyta</taxon>
        <taxon>Tracheophyta</taxon>
        <taxon>Spermatophyta</taxon>
        <taxon>Magnoliopsida</taxon>
        <taxon>eudicotyledons</taxon>
        <taxon>Gunneridae</taxon>
        <taxon>Pentapetalae</taxon>
        <taxon>asterids</taxon>
        <taxon>campanulids</taxon>
        <taxon>Asterales</taxon>
        <taxon>Asteraceae</taxon>
        <taxon>Asteroideae</taxon>
        <taxon>Heliantheae alliance</taxon>
        <taxon>Millerieae</taxon>
        <taxon>Smallanthus</taxon>
    </lineage>
</organism>
<reference evidence="2" key="1">
    <citation type="journal article" date="2022" name="Mol. Ecol. Resour.">
        <title>The genomes of chicory, endive, great burdock and yacon provide insights into Asteraceae palaeo-polyploidization history and plant inulin production.</title>
        <authorList>
            <person name="Fan W."/>
            <person name="Wang S."/>
            <person name="Wang H."/>
            <person name="Wang A."/>
            <person name="Jiang F."/>
            <person name="Liu H."/>
            <person name="Zhao H."/>
            <person name="Xu D."/>
            <person name="Zhang Y."/>
        </authorList>
    </citation>
    <scope>NUCLEOTIDE SEQUENCE [LARGE SCALE GENOMIC DNA]</scope>
    <source>
        <strain evidence="2">cv. Yunnan</strain>
    </source>
</reference>
<dbReference type="EMBL" id="CM042020">
    <property type="protein sequence ID" value="KAI3821806.1"/>
    <property type="molecule type" value="Genomic_DNA"/>
</dbReference>
<dbReference type="Proteomes" id="UP001056120">
    <property type="component" value="Linkage Group LG03"/>
</dbReference>
<reference evidence="1 2" key="2">
    <citation type="journal article" date="2022" name="Mol. Ecol. Resour.">
        <title>The genomes of chicory, endive, great burdock and yacon provide insights into Asteraceae paleo-polyploidization history and plant inulin production.</title>
        <authorList>
            <person name="Fan W."/>
            <person name="Wang S."/>
            <person name="Wang H."/>
            <person name="Wang A."/>
            <person name="Jiang F."/>
            <person name="Liu H."/>
            <person name="Zhao H."/>
            <person name="Xu D."/>
            <person name="Zhang Y."/>
        </authorList>
    </citation>
    <scope>NUCLEOTIDE SEQUENCE [LARGE SCALE GENOMIC DNA]</scope>
    <source>
        <strain evidence="2">cv. Yunnan</strain>
        <tissue evidence="1">Leaves</tissue>
    </source>
</reference>
<protein>
    <submittedName>
        <fullName evidence="1">Uncharacterized protein</fullName>
    </submittedName>
</protein>
<gene>
    <name evidence="1" type="ORF">L1987_09379</name>
</gene>
<keyword evidence="2" id="KW-1185">Reference proteome</keyword>
<accession>A0ACB9JPH5</accession>
<sequence>MALGCFVLNHGLVMVFMLPFVQVAGHFEVTIIFIALNVSSYSIISFEFRVIWSPFQLLLILMMFMFFFNLISVPFWALFTFDP</sequence>